<evidence type="ECO:0000313" key="2">
    <source>
        <dbReference type="EMBL" id="MBC3536708.1"/>
    </source>
</evidence>
<keyword evidence="1" id="KW-0812">Transmembrane</keyword>
<reference evidence="2 3" key="1">
    <citation type="submission" date="2020-08" db="EMBL/GenBank/DDBJ databases">
        <authorList>
            <person name="Liu C."/>
            <person name="Sun Q."/>
        </authorList>
    </citation>
    <scope>NUCLEOTIDE SEQUENCE [LARGE SCALE GENOMIC DNA]</scope>
    <source>
        <strain evidence="2 3">NSJ-59</strain>
    </source>
</reference>
<dbReference type="RefSeq" id="WP_186502865.1">
    <property type="nucleotide sequence ID" value="NZ_JACOGK010000013.1"/>
</dbReference>
<organism evidence="2 3">
    <name type="scientific">Megasphaera hominis</name>
    <dbReference type="NCBI Taxonomy" id="159836"/>
    <lineage>
        <taxon>Bacteria</taxon>
        <taxon>Bacillati</taxon>
        <taxon>Bacillota</taxon>
        <taxon>Negativicutes</taxon>
        <taxon>Veillonellales</taxon>
        <taxon>Veillonellaceae</taxon>
        <taxon>Megasphaera</taxon>
    </lineage>
</organism>
<feature type="transmembrane region" description="Helical" evidence="1">
    <location>
        <begin position="36"/>
        <end position="66"/>
    </location>
</feature>
<keyword evidence="1" id="KW-1133">Transmembrane helix</keyword>
<dbReference type="EMBL" id="JACOGK010000013">
    <property type="protein sequence ID" value="MBC3536708.1"/>
    <property type="molecule type" value="Genomic_DNA"/>
</dbReference>
<accession>A0ABR6VHZ4</accession>
<name>A0ABR6VHZ4_9FIRM</name>
<comment type="caution">
    <text evidence="2">The sequence shown here is derived from an EMBL/GenBank/DDBJ whole genome shotgun (WGS) entry which is preliminary data.</text>
</comment>
<protein>
    <submittedName>
        <fullName evidence="2">Uncharacterized protein</fullName>
    </submittedName>
</protein>
<evidence type="ECO:0000256" key="1">
    <source>
        <dbReference type="SAM" id="Phobius"/>
    </source>
</evidence>
<sequence length="198" mass="21637">MIFFALILNGVISFFNARVAGKIWAESKGIGGNVRIMAWCAAIQSAIGFSYIYITILVYACSALHILSHSGINFMTSLTYVFLIVPLLGTGIIITIQSWIQASREKSLLSMGVAGWNTFATAYNLYHAIQSFGPAWEMATKGISDIFSGDDDDDEDSVVLALVILALLAGVMTTKIIMNVYTASLPVSRTVRQRYETM</sequence>
<gene>
    <name evidence="2" type="ORF">H8J70_05535</name>
</gene>
<proteinExistence type="predicted"/>
<dbReference type="Proteomes" id="UP000606870">
    <property type="component" value="Unassembled WGS sequence"/>
</dbReference>
<evidence type="ECO:0000313" key="3">
    <source>
        <dbReference type="Proteomes" id="UP000606870"/>
    </source>
</evidence>
<keyword evidence="1" id="KW-0472">Membrane</keyword>
<feature type="transmembrane region" description="Helical" evidence="1">
    <location>
        <begin position="78"/>
        <end position="100"/>
    </location>
</feature>
<feature type="transmembrane region" description="Helical" evidence="1">
    <location>
        <begin position="158"/>
        <end position="182"/>
    </location>
</feature>
<keyword evidence="3" id="KW-1185">Reference proteome</keyword>